<dbReference type="PANTHER" id="PTHR10438">
    <property type="entry name" value="THIOREDOXIN"/>
    <property type="match status" value="1"/>
</dbReference>
<feature type="region of interest" description="Disordered" evidence="1">
    <location>
        <begin position="21"/>
        <end position="48"/>
    </location>
</feature>
<evidence type="ECO:0000313" key="4">
    <source>
        <dbReference type="Proteomes" id="UP000187203"/>
    </source>
</evidence>
<dbReference type="OrthoDB" id="2121326at2759"/>
<dbReference type="AlphaFoldDB" id="A0A1R3JZK1"/>
<dbReference type="STRING" id="93759.A0A1R3JZK1"/>
<accession>A0A1R3JZK1</accession>
<protein>
    <submittedName>
        <fullName evidence="3">Thioredoxin</fullName>
    </submittedName>
</protein>
<dbReference type="Gene3D" id="3.40.30.10">
    <property type="entry name" value="Glutaredoxin"/>
    <property type="match status" value="1"/>
</dbReference>
<dbReference type="PANTHER" id="PTHR10438:SF405">
    <property type="entry name" value="THIOREDOXIN DOMAIN-CONTAINING PROTEIN"/>
    <property type="match status" value="1"/>
</dbReference>
<name>A0A1R3JZK1_9ROSI</name>
<evidence type="ECO:0000256" key="1">
    <source>
        <dbReference type="SAM" id="MobiDB-lite"/>
    </source>
</evidence>
<feature type="domain" description="Thioredoxin" evidence="2">
    <location>
        <begin position="89"/>
        <end position="183"/>
    </location>
</feature>
<sequence>MRGNSLFRPFLLRRSLNFRPFSSSSSSFTIPPIRTPKTDSSRPENPYPDYVRDHPAFADYLSGYPRSFEPPKFGFEAEIEEPPVPPNVVMVNSDEEFEAALNKTEGESQLGIFYFTNKGCVPCRFIGPVMEELARRNPHVTTYKMDTEAKELAGTVEKLGITTVPTVHFFVDGEKKDEVIGSDVARIVLTTRDLMDG</sequence>
<feature type="compositionally biased region" description="Low complexity" evidence="1">
    <location>
        <begin position="21"/>
        <end position="32"/>
    </location>
</feature>
<dbReference type="InterPro" id="IPR013766">
    <property type="entry name" value="Thioredoxin_domain"/>
</dbReference>
<dbReference type="InterPro" id="IPR050620">
    <property type="entry name" value="Thioredoxin_H-type-like"/>
</dbReference>
<evidence type="ECO:0000313" key="3">
    <source>
        <dbReference type="EMBL" id="OMP00226.1"/>
    </source>
</evidence>
<reference evidence="4" key="1">
    <citation type="submission" date="2013-09" db="EMBL/GenBank/DDBJ databases">
        <title>Corchorus olitorius genome sequencing.</title>
        <authorList>
            <person name="Alam M."/>
            <person name="Haque M.S."/>
            <person name="Islam M.S."/>
            <person name="Emdad E.M."/>
            <person name="Islam M.M."/>
            <person name="Ahmed B."/>
            <person name="Halim A."/>
            <person name="Hossen Q.M.M."/>
            <person name="Hossain M.Z."/>
            <person name="Ahmed R."/>
            <person name="Khan M.M."/>
            <person name="Islam R."/>
            <person name="Rashid M.M."/>
            <person name="Khan S.A."/>
            <person name="Rahman M.S."/>
            <person name="Alam M."/>
            <person name="Yahiya A.S."/>
            <person name="Khan M.S."/>
            <person name="Azam M.S."/>
            <person name="Haque T."/>
            <person name="Lashkar M.Z.H."/>
            <person name="Akhand A.I."/>
            <person name="Morshed G."/>
            <person name="Roy S."/>
            <person name="Uddin K.S."/>
            <person name="Rabeya T."/>
            <person name="Hossain A.S."/>
            <person name="Chowdhury A."/>
            <person name="Snigdha A.R."/>
            <person name="Mortoza M.S."/>
            <person name="Matin S.A."/>
            <person name="Hoque S.M.E."/>
            <person name="Islam M.K."/>
            <person name="Roy D.K."/>
            <person name="Haider R."/>
            <person name="Moosa M.M."/>
            <person name="Elias S.M."/>
            <person name="Hasan A.M."/>
            <person name="Jahan S."/>
            <person name="Shafiuddin M."/>
            <person name="Mahmood N."/>
            <person name="Shommy N.S."/>
        </authorList>
    </citation>
    <scope>NUCLEOTIDE SEQUENCE [LARGE SCALE GENOMIC DNA]</scope>
    <source>
        <strain evidence="4">cv. O-4</strain>
    </source>
</reference>
<proteinExistence type="predicted"/>
<dbReference type="Proteomes" id="UP000187203">
    <property type="component" value="Unassembled WGS sequence"/>
</dbReference>
<dbReference type="CDD" id="cd02947">
    <property type="entry name" value="TRX_family"/>
    <property type="match status" value="1"/>
</dbReference>
<gene>
    <name evidence="3" type="ORF">COLO4_12826</name>
</gene>
<dbReference type="EMBL" id="AWUE01014972">
    <property type="protein sequence ID" value="OMP00226.1"/>
    <property type="molecule type" value="Genomic_DNA"/>
</dbReference>
<organism evidence="3 4">
    <name type="scientific">Corchorus olitorius</name>
    <dbReference type="NCBI Taxonomy" id="93759"/>
    <lineage>
        <taxon>Eukaryota</taxon>
        <taxon>Viridiplantae</taxon>
        <taxon>Streptophyta</taxon>
        <taxon>Embryophyta</taxon>
        <taxon>Tracheophyta</taxon>
        <taxon>Spermatophyta</taxon>
        <taxon>Magnoliopsida</taxon>
        <taxon>eudicotyledons</taxon>
        <taxon>Gunneridae</taxon>
        <taxon>Pentapetalae</taxon>
        <taxon>rosids</taxon>
        <taxon>malvids</taxon>
        <taxon>Malvales</taxon>
        <taxon>Malvaceae</taxon>
        <taxon>Grewioideae</taxon>
        <taxon>Apeibeae</taxon>
        <taxon>Corchorus</taxon>
    </lineage>
</organism>
<dbReference type="SUPFAM" id="SSF52833">
    <property type="entry name" value="Thioredoxin-like"/>
    <property type="match status" value="1"/>
</dbReference>
<comment type="caution">
    <text evidence="3">The sequence shown here is derived from an EMBL/GenBank/DDBJ whole genome shotgun (WGS) entry which is preliminary data.</text>
</comment>
<keyword evidence="4" id="KW-1185">Reference proteome</keyword>
<evidence type="ECO:0000259" key="2">
    <source>
        <dbReference type="Pfam" id="PF00085"/>
    </source>
</evidence>
<dbReference type="InterPro" id="IPR036249">
    <property type="entry name" value="Thioredoxin-like_sf"/>
</dbReference>
<dbReference type="Pfam" id="PF00085">
    <property type="entry name" value="Thioredoxin"/>
    <property type="match status" value="1"/>
</dbReference>